<feature type="compositionally biased region" description="Polar residues" evidence="3">
    <location>
        <begin position="553"/>
        <end position="562"/>
    </location>
</feature>
<evidence type="ECO:0000313" key="5">
    <source>
        <dbReference type="EMBL" id="CAD7632121.1"/>
    </source>
</evidence>
<evidence type="ECO:0000256" key="2">
    <source>
        <dbReference type="ARBA" id="ARBA00023043"/>
    </source>
</evidence>
<sequence length="640" mass="72386">MPTISRMTPEDLTAIGITKPQKRQILKTEIQKLSIADGIPSFKPSSLLEWLKILRLEEYFAILCQQGYDSIDRVTELAWEDLEEVGITKLGHQKKIMLAIKRIQNVNNNISRSQVSDTPHNLSLPLIYSNNSSCNGLTRAHNNGFQMPANTQFQDTVPITMFAPTKSSPSPTTEQPITPQLKTFQQLPNNGFMFSRQRSEAPYLAFASNDTQNPFLQSSRGRSLESLDNNESNFYQMYTKQSNAFNGFPKQTPFCGNESSIRECDQIHGYETDNEVMNSYANHRKTMYEIDGTATLNRPKGLIKAKPVAKIVAKTRQTDPNVFNHQIYDTQKNNSFDKRFDSLSQSDFSLQNNYISDDLESNTYYQDMSSQIYSSLKRKKTPPPPPKRVNSMRNTPNNSPLYGGQAMPSFSPHLVHRQNYDQFQEQVFASCVKNLTTRFSINNNSDDMRPNGGQRQPKDMVDYSNDFPPPPSPLPFNECQNYNTLQRKRDKTDRDCNISSSSSTESMPFANDNIGTIKQRVSIDYTHKDLHSPSHSYTCSAPPSMTSSPSSPTHQNVTQTISPEDISPNDSDPKVLMNILSPVRHRAIDHQRMGVKSSATASGMRANPLDPLDDIETMLVNLSNQLDLMLETDHSKRTNN</sequence>
<dbReference type="OrthoDB" id="5314041at2759"/>
<dbReference type="SUPFAM" id="SSF47769">
    <property type="entry name" value="SAM/Pointed domain"/>
    <property type="match status" value="1"/>
</dbReference>
<dbReference type="SMART" id="SM00454">
    <property type="entry name" value="SAM"/>
    <property type="match status" value="1"/>
</dbReference>
<dbReference type="EMBL" id="CAJPIZ010010453">
    <property type="protein sequence ID" value="CAG2112551.1"/>
    <property type="molecule type" value="Genomic_DNA"/>
</dbReference>
<dbReference type="EMBL" id="OC865028">
    <property type="protein sequence ID" value="CAD7632121.1"/>
    <property type="molecule type" value="Genomic_DNA"/>
</dbReference>
<dbReference type="PANTHER" id="PTHR24174:SF16">
    <property type="entry name" value="CASKIN-2"/>
    <property type="match status" value="1"/>
</dbReference>
<keyword evidence="6" id="KW-1185">Reference proteome</keyword>
<dbReference type="Pfam" id="PF00536">
    <property type="entry name" value="SAM_1"/>
    <property type="match status" value="1"/>
</dbReference>
<feature type="domain" description="SAM" evidence="4">
    <location>
        <begin position="42"/>
        <end position="106"/>
    </location>
</feature>
<reference evidence="5" key="1">
    <citation type="submission" date="2020-11" db="EMBL/GenBank/DDBJ databases">
        <authorList>
            <person name="Tran Van P."/>
        </authorList>
    </citation>
    <scope>NUCLEOTIDE SEQUENCE</scope>
</reference>
<dbReference type="InterPro" id="IPR001660">
    <property type="entry name" value="SAM"/>
</dbReference>
<feature type="region of interest" description="Disordered" evidence="3">
    <location>
        <begin position="529"/>
        <end position="571"/>
    </location>
</feature>
<feature type="region of interest" description="Disordered" evidence="3">
    <location>
        <begin position="375"/>
        <end position="396"/>
    </location>
</feature>
<organism evidence="5">
    <name type="scientific">Medioppia subpectinata</name>
    <dbReference type="NCBI Taxonomy" id="1979941"/>
    <lineage>
        <taxon>Eukaryota</taxon>
        <taxon>Metazoa</taxon>
        <taxon>Ecdysozoa</taxon>
        <taxon>Arthropoda</taxon>
        <taxon>Chelicerata</taxon>
        <taxon>Arachnida</taxon>
        <taxon>Acari</taxon>
        <taxon>Acariformes</taxon>
        <taxon>Sarcoptiformes</taxon>
        <taxon>Oribatida</taxon>
        <taxon>Brachypylina</taxon>
        <taxon>Oppioidea</taxon>
        <taxon>Oppiidae</taxon>
        <taxon>Medioppia</taxon>
    </lineage>
</organism>
<gene>
    <name evidence="5" type="ORF">OSB1V03_LOCUS12526</name>
</gene>
<evidence type="ECO:0000256" key="3">
    <source>
        <dbReference type="SAM" id="MobiDB-lite"/>
    </source>
</evidence>
<name>A0A7R9KZ35_9ACAR</name>
<dbReference type="CDD" id="cd09498">
    <property type="entry name" value="SAM_caskin1_2_repeat2"/>
    <property type="match status" value="1"/>
</dbReference>
<dbReference type="PROSITE" id="PS50105">
    <property type="entry name" value="SAM_DOMAIN"/>
    <property type="match status" value="1"/>
</dbReference>
<dbReference type="Proteomes" id="UP000759131">
    <property type="component" value="Unassembled WGS sequence"/>
</dbReference>
<dbReference type="InterPro" id="IPR013761">
    <property type="entry name" value="SAM/pointed_sf"/>
</dbReference>
<feature type="compositionally biased region" description="Low complexity" evidence="3">
    <location>
        <begin position="540"/>
        <end position="552"/>
    </location>
</feature>
<keyword evidence="1" id="KW-0677">Repeat</keyword>
<protein>
    <recommendedName>
        <fullName evidence="4">SAM domain-containing protein</fullName>
    </recommendedName>
</protein>
<dbReference type="InterPro" id="IPR035498">
    <property type="entry name" value="Caskin1/2_SAM_2"/>
</dbReference>
<dbReference type="AlphaFoldDB" id="A0A7R9KZ35"/>
<proteinExistence type="predicted"/>
<dbReference type="InterPro" id="IPR033635">
    <property type="entry name" value="ANKS1/Caskin"/>
</dbReference>
<accession>A0A7R9KZ35</accession>
<evidence type="ECO:0000259" key="4">
    <source>
        <dbReference type="PROSITE" id="PS50105"/>
    </source>
</evidence>
<dbReference type="Gene3D" id="1.10.150.50">
    <property type="entry name" value="Transcription Factor, Ets-1"/>
    <property type="match status" value="2"/>
</dbReference>
<dbReference type="PANTHER" id="PTHR24174">
    <property type="entry name" value="ANKYRIN REPEAT AND STERILE ALPHA MOTIF DOMAIN-CONTAINING PROTEIN 1"/>
    <property type="match status" value="1"/>
</dbReference>
<feature type="region of interest" description="Disordered" evidence="3">
    <location>
        <begin position="486"/>
        <end position="510"/>
    </location>
</feature>
<evidence type="ECO:0000313" key="6">
    <source>
        <dbReference type="Proteomes" id="UP000759131"/>
    </source>
</evidence>
<feature type="compositionally biased region" description="Polar residues" evidence="3">
    <location>
        <begin position="497"/>
        <end position="506"/>
    </location>
</feature>
<evidence type="ECO:0000256" key="1">
    <source>
        <dbReference type="ARBA" id="ARBA00022737"/>
    </source>
</evidence>
<keyword evidence="2" id="KW-0040">ANK repeat</keyword>